<dbReference type="PANTHER" id="PTHR20837:SF0">
    <property type="entry name" value="COILED-COIL AND C2 DOMAIN-CONTAINING PROTEIN 2A"/>
    <property type="match status" value="1"/>
</dbReference>
<feature type="compositionally biased region" description="Acidic residues" evidence="2">
    <location>
        <begin position="316"/>
        <end position="325"/>
    </location>
</feature>
<sequence>MATLSEKIRQRRRDLKESLVNHDQSDNERTPRSSRSKNDTWAAAMEEDAMEMTTMTGQEQNAEMLDEVREAETLMQNLTMRRKDKQKQLTKELASDGGNFKGQMRDAKKRSRQKILEAQKLSGGEDEDEDDVDHEDEEDNDDDGVIEVIEDEETAVVAVNGDIEDGETPRKAVKPSKSDKPPTPRERKQESRGSTESPVPKGGKDLKLTLREKLKLKMASAKEEAEEAEKDKVQTGRGRLRDRLDAPIHTRFDDPTELTKDEVEAEKMLEKSMNNRVKWKKAADKVTSKVKDSTLVVKSIFPTKDESYNFFTSNWDADDGEDDEKPEQPKKEVKKEEEPQPGTSGENAEEGEPLVDKDKDVEKVEERTEDTEESAPLISDFDDPSGEWRKIVIGRADYTANHKRLEEEGKKYFIPSMISIPTEKKIFDEEAPRFLEDEGFYVGVRPSVAQRNVNRVEDRLLHQDNKGENWFGEDGRVIALPNPIKAIQSRPLIPEEIEPAFETEYRKAITKEFDSRFIDGRSQSQGKYQLDVDINALTFSHHHLFSREHILATRLADLNQRYLTRNQQNLAEFFSGKLTALKISTQHLEEHIKTMKTKDKPVTGLQEQEARLRDYRTEIREMRQRRDNEQQADRNLIKNIITTWKELKTLRQSQGCTNTSIKLQIRKEDVGKQGDEEKWKQEIEEEVEEVREEMQLVYDEAMQRYQKLLDAWKTQRKEKKAALRRRKLLNKRGDEENEDAEENAENEQQRQADEKLLDEEDLPKPEAPAKFDAESCRAKVKEKALQIRRRPGEHKLHPELSYGATITPKTQCPRGEQARRDEVDRSKVFVKVLFNNKEVSRTTVKPLGQEFKVNFAQIFNILIVQWPESIKIQIFESRGITSHMIAELFVPIPEGTVTTETAQLEEIEFSTDQRVQHSHEGVGSGVYLSLEADGSNIQSYNTTGELATSVAWAVDDTGNPMVPPSNIQVNNIYNVAWAVDDTGNPMVPPSNIQVNNIYNAMKQMDAVAAIGATGMTDLDKLSDWIQKSRLDPNDPSNADLMYLLKGSNEDATARRVPNHFRIEHLQEEFNFCSDEDINQSLRYKLLEYREMEIAEFRNYKMIPCVEAEVPPEIFNEYEKKKKEEEKIKQGDALEEHRDSVMRFMQRVRENVIQRFRAASHQKTLADMVIEEAVPNVGTIIPSLVKITEPRRPLRPTRKERKKVTAQNLQSTDVKILINIVRAFDIPVRSEAVSSGNQSARGTQSQDKSKLRNIAGQTLVRPVIEVVFQRNKEQTTVGDGPNPSWNEELEMPFKAPNNDYSSTNLQTVNDVVFLNLFDEVLIDVLEDERQRGTNIQKRIERKWLGGLKLPFSTIYFNTRIDGTFKLNKPPVLLGYTHDTRSTHIDTGGGQGLDMGMGDPDNTYITLFITIEPQLTPAEPAKEKFDTNEDEKLIEYAESWQTALEKKFEKRVFTTSVIDVNGKTVFVTRYFKSLKPPDEILNDNAAPLAQAESCARFVSMIPFISDSVVFPGLCDIWSTCDQFLSMLAGDEEEHAMLLTNYFLHLGKQAWMLLGSAIPEGETSYVLSKENDEYWIWNASTGERYNARDNYCPVQSVGCLMNQDNVWANIQVNDQPSRMNFNLKDDTSWKPFFDKSFPNPGLSSVQPEALIYVPTRSQNVMDIQSKIEQTLKAKIMEWRPRNITRWNRFCMQAFRTLLPRLEATRGKGMQDETIQELASILSNYKLSGFPINLPFTDLEPIIETVYSTGVWFNESSDVEFALAVHVHAYPNSVLSVWVYVASLIRKR</sequence>
<feature type="region of interest" description="Disordered" evidence="2">
    <location>
        <begin position="1"/>
        <end position="62"/>
    </location>
</feature>
<feature type="domain" description="Centrosomal protein of 76 kDa C-terminal" evidence="5">
    <location>
        <begin position="1658"/>
        <end position="1778"/>
    </location>
</feature>
<dbReference type="GO" id="GO:1904491">
    <property type="term" value="P:protein localization to ciliary transition zone"/>
    <property type="evidence" value="ECO:0007669"/>
    <property type="project" value="TreeGrafter"/>
</dbReference>
<feature type="coiled-coil region" evidence="1">
    <location>
        <begin position="605"/>
        <end position="632"/>
    </location>
</feature>
<keyword evidence="8" id="KW-1185">Reference proteome</keyword>
<keyword evidence="1" id="KW-0175">Coiled coil</keyword>
<evidence type="ECO:0000259" key="5">
    <source>
        <dbReference type="Pfam" id="PF24652"/>
    </source>
</evidence>
<feature type="domain" description="CEP76/DRC7 peptidase-like" evidence="6">
    <location>
        <begin position="1513"/>
        <end position="1629"/>
    </location>
</feature>
<dbReference type="PANTHER" id="PTHR20837">
    <property type="entry name" value="CENTROSOMAL PROTEIN-RELATED"/>
    <property type="match status" value="1"/>
</dbReference>
<feature type="compositionally biased region" description="Basic and acidic residues" evidence="2">
    <location>
        <begin position="326"/>
        <end position="338"/>
    </location>
</feature>
<feature type="region of interest" description="Disordered" evidence="2">
    <location>
        <begin position="729"/>
        <end position="775"/>
    </location>
</feature>
<feature type="region of interest" description="Disordered" evidence="2">
    <location>
        <begin position="78"/>
        <end position="259"/>
    </location>
</feature>
<name>A0A8S4MZP7_OWEFU</name>
<evidence type="ECO:0000313" key="8">
    <source>
        <dbReference type="Proteomes" id="UP000749559"/>
    </source>
</evidence>
<comment type="caution">
    <text evidence="7">The sequence shown here is derived from an EMBL/GenBank/DDBJ whole genome shotgun (WGS) entry which is preliminary data.</text>
</comment>
<gene>
    <name evidence="7" type="ORF">OFUS_LOCUS1279</name>
</gene>
<feature type="domain" description="DUF5523" evidence="4">
    <location>
        <begin position="249"/>
        <end position="507"/>
    </location>
</feature>
<feature type="compositionally biased region" description="Basic and acidic residues" evidence="2">
    <location>
        <begin position="762"/>
        <end position="775"/>
    </location>
</feature>
<dbReference type="Pfam" id="PF17661">
    <property type="entry name" value="DUF5523"/>
    <property type="match status" value="1"/>
</dbReference>
<dbReference type="InterPro" id="IPR052434">
    <property type="entry name" value="Tectonic-like_complex_comp"/>
</dbReference>
<dbReference type="GO" id="GO:1905515">
    <property type="term" value="P:non-motile cilium assembly"/>
    <property type="evidence" value="ECO:0007669"/>
    <property type="project" value="TreeGrafter"/>
</dbReference>
<accession>A0A8S4MZP7</accession>
<evidence type="ECO:0000313" key="7">
    <source>
        <dbReference type="EMBL" id="CAH1773716.1"/>
    </source>
</evidence>
<feature type="compositionally biased region" description="Basic and acidic residues" evidence="2">
    <location>
        <begin position="354"/>
        <end position="366"/>
    </location>
</feature>
<dbReference type="InterPro" id="IPR056290">
    <property type="entry name" value="CEPT76/DRC7_peptidase-like_dom"/>
</dbReference>
<evidence type="ECO:0000259" key="3">
    <source>
        <dbReference type="Pfam" id="PF15625"/>
    </source>
</evidence>
<dbReference type="Pfam" id="PF15625">
    <property type="entry name" value="CC2D2AN-C2"/>
    <property type="match status" value="1"/>
</dbReference>
<evidence type="ECO:0000259" key="4">
    <source>
        <dbReference type="Pfam" id="PF17661"/>
    </source>
</evidence>
<dbReference type="InterPro" id="IPR056288">
    <property type="entry name" value="CEP76_C"/>
</dbReference>
<feature type="compositionally biased region" description="Acidic residues" evidence="2">
    <location>
        <begin position="735"/>
        <end position="745"/>
    </location>
</feature>
<feature type="compositionally biased region" description="Basic and acidic residues" evidence="2">
    <location>
        <begin position="202"/>
        <end position="259"/>
    </location>
</feature>
<evidence type="ECO:0008006" key="9">
    <source>
        <dbReference type="Google" id="ProtNLM"/>
    </source>
</evidence>
<dbReference type="EMBL" id="CAIIXF020000001">
    <property type="protein sequence ID" value="CAH1773716.1"/>
    <property type="molecule type" value="Genomic_DNA"/>
</dbReference>
<evidence type="ECO:0000259" key="6">
    <source>
        <dbReference type="Pfam" id="PF24656"/>
    </source>
</evidence>
<evidence type="ECO:0000256" key="1">
    <source>
        <dbReference type="SAM" id="Coils"/>
    </source>
</evidence>
<feature type="domain" description="CC2D2A N-terminal C2" evidence="3">
    <location>
        <begin position="791"/>
        <end position="964"/>
    </location>
</feature>
<evidence type="ECO:0000256" key="2">
    <source>
        <dbReference type="SAM" id="MobiDB-lite"/>
    </source>
</evidence>
<dbReference type="Proteomes" id="UP000749559">
    <property type="component" value="Unassembled WGS sequence"/>
</dbReference>
<feature type="compositionally biased region" description="Basic and acidic residues" evidence="2">
    <location>
        <begin position="14"/>
        <end position="31"/>
    </location>
</feature>
<dbReference type="GO" id="GO:0035869">
    <property type="term" value="C:ciliary transition zone"/>
    <property type="evidence" value="ECO:0007669"/>
    <property type="project" value="TreeGrafter"/>
</dbReference>
<organism evidence="7 8">
    <name type="scientific">Owenia fusiformis</name>
    <name type="common">Polychaete worm</name>
    <dbReference type="NCBI Taxonomy" id="6347"/>
    <lineage>
        <taxon>Eukaryota</taxon>
        <taxon>Metazoa</taxon>
        <taxon>Spiralia</taxon>
        <taxon>Lophotrochozoa</taxon>
        <taxon>Annelida</taxon>
        <taxon>Polychaeta</taxon>
        <taxon>Sedentaria</taxon>
        <taxon>Canalipalpata</taxon>
        <taxon>Sabellida</taxon>
        <taxon>Oweniida</taxon>
        <taxon>Oweniidae</taxon>
        <taxon>Owenia</taxon>
    </lineage>
</organism>
<dbReference type="Pfam" id="PF24652">
    <property type="entry name" value="CEP76_C"/>
    <property type="match status" value="1"/>
</dbReference>
<reference evidence="7" key="1">
    <citation type="submission" date="2022-03" db="EMBL/GenBank/DDBJ databases">
        <authorList>
            <person name="Martin C."/>
        </authorList>
    </citation>
    <scope>NUCLEOTIDE SEQUENCE</scope>
</reference>
<dbReference type="OrthoDB" id="2162143at2759"/>
<feature type="compositionally biased region" description="Acidic residues" evidence="2">
    <location>
        <begin position="124"/>
        <end position="154"/>
    </location>
</feature>
<protein>
    <recommendedName>
        <fullName evidence="9">Coiled-coil and C2 domain-containing protein 2A</fullName>
    </recommendedName>
</protein>
<dbReference type="InterPro" id="IPR041510">
    <property type="entry name" value="DUF5523"/>
</dbReference>
<dbReference type="InterPro" id="IPR028928">
    <property type="entry name" value="CC2D2AN-C2"/>
</dbReference>
<proteinExistence type="predicted"/>
<dbReference type="Pfam" id="PF24656">
    <property type="entry name" value="CEPT76_peptidase"/>
    <property type="match status" value="1"/>
</dbReference>
<feature type="compositionally biased region" description="Basic and acidic residues" evidence="2">
    <location>
        <begin position="176"/>
        <end position="193"/>
    </location>
</feature>
<feature type="region of interest" description="Disordered" evidence="2">
    <location>
        <begin position="309"/>
        <end position="381"/>
    </location>
</feature>